<name>A0A4C2EKY8_9EURY</name>
<protein>
    <submittedName>
        <fullName evidence="4">Glycosyl transferase family 1</fullName>
    </submittedName>
</protein>
<dbReference type="AlphaFoldDB" id="A0A4C2EKY8"/>
<dbReference type="Proteomes" id="UP000304382">
    <property type="component" value="Unassembled WGS sequence"/>
</dbReference>
<dbReference type="EMBL" id="BIXZ01000006">
    <property type="protein sequence ID" value="GCF15065.1"/>
    <property type="molecule type" value="Genomic_DNA"/>
</dbReference>
<dbReference type="SUPFAM" id="SSF53756">
    <property type="entry name" value="UDP-Glycosyltransferase/glycogen phosphorylase"/>
    <property type="match status" value="1"/>
</dbReference>
<evidence type="ECO:0000256" key="1">
    <source>
        <dbReference type="SAM" id="MobiDB-lite"/>
    </source>
</evidence>
<dbReference type="InterPro" id="IPR050194">
    <property type="entry name" value="Glycosyltransferase_grp1"/>
</dbReference>
<evidence type="ECO:0000313" key="5">
    <source>
        <dbReference type="Proteomes" id="UP000304382"/>
    </source>
</evidence>
<dbReference type="CDD" id="cd03801">
    <property type="entry name" value="GT4_PimA-like"/>
    <property type="match status" value="1"/>
</dbReference>
<reference evidence="4 5" key="1">
    <citation type="submission" date="2019-02" db="EMBL/GenBank/DDBJ databases">
        <title>Haloarcula mannanilyticum sp. nov., a mannan degrading haloarchaeon isolated from commercial salt.</title>
        <authorList>
            <person name="Enomoto S."/>
            <person name="Shimane Y."/>
            <person name="Kamekura M."/>
            <person name="Ito T."/>
            <person name="Moriya O."/>
            <person name="Ihara K."/>
            <person name="Takahashi-Ando N."/>
            <person name="Fukushima Y."/>
            <person name="Yoshida Y."/>
            <person name="Usama R."/>
            <person name="Takai K."/>
            <person name="Minegishi H."/>
        </authorList>
    </citation>
    <scope>NUCLEOTIDE SEQUENCE [LARGE SCALE GENOMIC DNA]</scope>
    <source>
        <strain evidence="4 5">MD130-1</strain>
    </source>
</reference>
<evidence type="ECO:0000259" key="2">
    <source>
        <dbReference type="Pfam" id="PF00534"/>
    </source>
</evidence>
<sequence>MRILRVAQDIFPETVGGAPYHIHALSRDQAARGHDVTVLTVSGEVDQRETVERDGYTLIRQPPRAEILGNQLFTNTIGTLRNNADYDVVHAHSHLFFSSNVAAAYCRLEDIPLAVTCHGLNSQRGPFWFSRAHLRTLGKWTYDSADVTFCYTDIERSKLRNLGVDADIAVVNNGIDTDRFSPSGPKHEGIDATPGPAIAFVGRLVDGKRPQDALAAFAEIRDRCPDAQLFFCGDGPMRDSLENTVTETGLDDAVTFLGRVPYSEMPTVFRAADLFVLPSRTEGFPRTVLEALSCETPVVASNLEQTSKIVEQTGATVEVGDIEGLATAVADLIEDEQLLSDLGNHGRRIVTTRYDWEDTVRETTNVLGQVAAISEPATTEREDPSRPQIPLTRDDLESK</sequence>
<comment type="caution">
    <text evidence="4">The sequence shown here is derived from an EMBL/GenBank/DDBJ whole genome shotgun (WGS) entry which is preliminary data.</text>
</comment>
<organism evidence="4 5">
    <name type="scientific">Haloarcula mannanilytica</name>
    <dbReference type="NCBI Taxonomy" id="2509225"/>
    <lineage>
        <taxon>Archaea</taxon>
        <taxon>Methanobacteriati</taxon>
        <taxon>Methanobacteriota</taxon>
        <taxon>Stenosarchaea group</taxon>
        <taxon>Halobacteria</taxon>
        <taxon>Halobacteriales</taxon>
        <taxon>Haloarculaceae</taxon>
        <taxon>Haloarcula</taxon>
    </lineage>
</organism>
<dbReference type="Pfam" id="PF00534">
    <property type="entry name" value="Glycos_transf_1"/>
    <property type="match status" value="1"/>
</dbReference>
<dbReference type="PANTHER" id="PTHR45947:SF3">
    <property type="entry name" value="SULFOQUINOVOSYL TRANSFERASE SQD2"/>
    <property type="match status" value="1"/>
</dbReference>
<dbReference type="InterPro" id="IPR001296">
    <property type="entry name" value="Glyco_trans_1"/>
</dbReference>
<dbReference type="InterPro" id="IPR028098">
    <property type="entry name" value="Glyco_trans_4-like_N"/>
</dbReference>
<evidence type="ECO:0000313" key="4">
    <source>
        <dbReference type="EMBL" id="GCF15065.1"/>
    </source>
</evidence>
<dbReference type="GO" id="GO:0016757">
    <property type="term" value="F:glycosyltransferase activity"/>
    <property type="evidence" value="ECO:0007669"/>
    <property type="project" value="InterPro"/>
</dbReference>
<dbReference type="PANTHER" id="PTHR45947">
    <property type="entry name" value="SULFOQUINOVOSYL TRANSFERASE SQD2"/>
    <property type="match status" value="1"/>
</dbReference>
<dbReference type="OrthoDB" id="132546at2157"/>
<keyword evidence="4" id="KW-0808">Transferase</keyword>
<accession>A0A4C2EKY8</accession>
<gene>
    <name evidence="4" type="ORF">Harman_30000</name>
</gene>
<keyword evidence="5" id="KW-1185">Reference proteome</keyword>
<feature type="domain" description="Glycosyl transferase family 1" evidence="2">
    <location>
        <begin position="196"/>
        <end position="348"/>
    </location>
</feature>
<dbReference type="RefSeq" id="WP_137684605.1">
    <property type="nucleotide sequence ID" value="NZ_BIXZ01000006.1"/>
</dbReference>
<dbReference type="Gene3D" id="3.40.50.2000">
    <property type="entry name" value="Glycogen Phosphorylase B"/>
    <property type="match status" value="2"/>
</dbReference>
<dbReference type="Pfam" id="PF13439">
    <property type="entry name" value="Glyco_transf_4"/>
    <property type="match status" value="1"/>
</dbReference>
<evidence type="ECO:0000259" key="3">
    <source>
        <dbReference type="Pfam" id="PF13439"/>
    </source>
</evidence>
<feature type="domain" description="Glycosyltransferase subfamily 4-like N-terminal" evidence="3">
    <location>
        <begin position="15"/>
        <end position="179"/>
    </location>
</feature>
<proteinExistence type="predicted"/>
<feature type="region of interest" description="Disordered" evidence="1">
    <location>
        <begin position="374"/>
        <end position="399"/>
    </location>
</feature>